<dbReference type="AlphaFoldDB" id="A0A9J6ZGQ9"/>
<dbReference type="Proteomes" id="UP001056756">
    <property type="component" value="Chromosome"/>
</dbReference>
<sequence>MQLFQMKDDSNGTRLMEIYLEENYVSFGWKEFKSLSNISEAEFRSKALLLLNDIDGMKEEWIQQIEEIHTFVYRIQDGDYIIMESDGFVHIGDLGDYFYVDGISNKEVNTAHRRGVTWLKSVPIELISEELQTFVSQQSNISILDRLVSPELLESWLDDKKDNGYAKANLVDYQTIEQALTILKNAMHSDDFERRERAAIAILQYAK</sequence>
<gene>
    <name evidence="1" type="ORF">NAG76_01295</name>
</gene>
<protein>
    <submittedName>
        <fullName evidence="1">Uncharacterized protein</fullName>
    </submittedName>
</protein>
<evidence type="ECO:0000313" key="1">
    <source>
        <dbReference type="EMBL" id="URN94921.1"/>
    </source>
</evidence>
<reference evidence="1" key="1">
    <citation type="submission" date="2022-05" db="EMBL/GenBank/DDBJ databases">
        <title>Novel bacterial taxa in a minimal lignocellulolytic consortium and its capacity to transform plastics disclosed by genome-resolved metagenomics.</title>
        <authorList>
            <person name="Rodriguez C.A.D."/>
            <person name="Diaz-Garcia L."/>
            <person name="Herrera K."/>
            <person name="Tarazona N.A."/>
            <person name="Sproer C."/>
            <person name="Overmann J."/>
            <person name="Jimenez D.J."/>
        </authorList>
    </citation>
    <scope>NUCLEOTIDE SEQUENCE</scope>
    <source>
        <strain evidence="1">MAG5</strain>
    </source>
</reference>
<proteinExistence type="predicted"/>
<evidence type="ECO:0000313" key="2">
    <source>
        <dbReference type="Proteomes" id="UP001056756"/>
    </source>
</evidence>
<organism evidence="1 2">
    <name type="scientific">Candidatus Pristimantibacillus lignocellulolyticus</name>
    <dbReference type="NCBI Taxonomy" id="2994561"/>
    <lineage>
        <taxon>Bacteria</taxon>
        <taxon>Bacillati</taxon>
        <taxon>Bacillota</taxon>
        <taxon>Bacilli</taxon>
        <taxon>Bacillales</taxon>
        <taxon>Paenibacillaceae</taxon>
        <taxon>Candidatus Pristimantibacillus</taxon>
    </lineage>
</organism>
<dbReference type="KEGG" id="plig:NAG76_01295"/>
<name>A0A9J6ZGQ9_9BACL</name>
<accession>A0A9J6ZGQ9</accession>
<dbReference type="EMBL" id="CP097899">
    <property type="protein sequence ID" value="URN94921.1"/>
    <property type="molecule type" value="Genomic_DNA"/>
</dbReference>